<dbReference type="GO" id="GO:0043332">
    <property type="term" value="C:mating projection tip"/>
    <property type="evidence" value="ECO:0007669"/>
    <property type="project" value="UniProtKB-UniRule"/>
</dbReference>
<keyword evidence="6 11" id="KW-0812">Transmembrane</keyword>
<reference evidence="12 13" key="1">
    <citation type="submission" date="2016-02" db="EMBL/GenBank/DDBJ databases">
        <title>Comparative genomic and transcriptomic foundation for Pichia pastoris.</title>
        <authorList>
            <person name="Love K.R."/>
            <person name="Shah K.A."/>
            <person name="Whittaker C.A."/>
            <person name="Wu J."/>
            <person name="Bartlett M.C."/>
            <person name="Ma D."/>
            <person name="Leeson R.L."/>
            <person name="Priest M."/>
            <person name="Young S.K."/>
            <person name="Love J.C."/>
        </authorList>
    </citation>
    <scope>NUCLEOTIDE SEQUENCE [LARGE SCALE GENOMIC DNA]</scope>
    <source>
        <strain evidence="12 13">ATCC 28485</strain>
    </source>
</reference>
<dbReference type="OrthoDB" id="5356111at2759"/>
<comment type="caution">
    <text evidence="11">Lacks conserved residue(s) required for the propagation of feature annotation.</text>
</comment>
<keyword evidence="5 11" id="KW-1003">Cell membrane</keyword>
<evidence type="ECO:0000256" key="11">
    <source>
        <dbReference type="RuleBase" id="RU366035"/>
    </source>
</evidence>
<feature type="transmembrane region" description="Helical" evidence="11">
    <location>
        <begin position="517"/>
        <end position="539"/>
    </location>
</feature>
<keyword evidence="8 11" id="KW-1133">Transmembrane helix</keyword>
<name>A0A1B2J694_PICPA</name>
<evidence type="ECO:0000256" key="10">
    <source>
        <dbReference type="ARBA" id="ARBA00023180"/>
    </source>
</evidence>
<dbReference type="PANTHER" id="PTHR31030">
    <property type="entry name" value="PLASMA MEMBRANE FUSION PROTEIN PRM1"/>
    <property type="match status" value="1"/>
</dbReference>
<evidence type="ECO:0000313" key="13">
    <source>
        <dbReference type="Proteomes" id="UP000094565"/>
    </source>
</evidence>
<dbReference type="AlphaFoldDB" id="A0A1B2J694"/>
<evidence type="ECO:0000256" key="2">
    <source>
        <dbReference type="ARBA" id="ARBA00004651"/>
    </source>
</evidence>
<comment type="subcellular location">
    <subcellularLocation>
        <location evidence="2 11">Cell membrane</location>
        <topology evidence="2 11">Multi-pass membrane protein</topology>
    </subcellularLocation>
</comment>
<evidence type="ECO:0000256" key="7">
    <source>
        <dbReference type="ARBA" id="ARBA00022971"/>
    </source>
</evidence>
<dbReference type="Proteomes" id="UP000094565">
    <property type="component" value="Chromosome 1"/>
</dbReference>
<protein>
    <recommendedName>
        <fullName evidence="4 11">Plasma membrane fusion protein PRM1</fullName>
    </recommendedName>
</protein>
<dbReference type="GO" id="GO:0005886">
    <property type="term" value="C:plasma membrane"/>
    <property type="evidence" value="ECO:0007669"/>
    <property type="project" value="UniProtKB-SubCell"/>
</dbReference>
<feature type="transmembrane region" description="Helical" evidence="11">
    <location>
        <begin position="340"/>
        <end position="365"/>
    </location>
</feature>
<evidence type="ECO:0000313" key="12">
    <source>
        <dbReference type="EMBL" id="ANZ73513.1"/>
    </source>
</evidence>
<accession>A0A1B2J694</accession>
<evidence type="ECO:0000256" key="8">
    <source>
        <dbReference type="ARBA" id="ARBA00022989"/>
    </source>
</evidence>
<proteinExistence type="inferred from homology"/>
<evidence type="ECO:0000256" key="6">
    <source>
        <dbReference type="ARBA" id="ARBA00022692"/>
    </source>
</evidence>
<comment type="similarity">
    <text evidence="3 11">Belongs to the PRM1 family.</text>
</comment>
<comment type="function">
    <text evidence="1 11">Involved in cell fusion during mating by stabilizing the plasma membrane fusion event.</text>
</comment>
<evidence type="ECO:0000256" key="1">
    <source>
        <dbReference type="ARBA" id="ARBA00002512"/>
    </source>
</evidence>
<organism evidence="12 13">
    <name type="scientific">Komagataella pastoris</name>
    <name type="common">Yeast</name>
    <name type="synonym">Pichia pastoris</name>
    <dbReference type="NCBI Taxonomy" id="4922"/>
    <lineage>
        <taxon>Eukaryota</taxon>
        <taxon>Fungi</taxon>
        <taxon>Dikarya</taxon>
        <taxon>Ascomycota</taxon>
        <taxon>Saccharomycotina</taxon>
        <taxon>Pichiomycetes</taxon>
        <taxon>Pichiales</taxon>
        <taxon>Pichiaceae</taxon>
        <taxon>Komagataella</taxon>
    </lineage>
</organism>
<feature type="transmembrane region" description="Helical" evidence="11">
    <location>
        <begin position="277"/>
        <end position="299"/>
    </location>
</feature>
<evidence type="ECO:0000256" key="9">
    <source>
        <dbReference type="ARBA" id="ARBA00023136"/>
    </source>
</evidence>
<keyword evidence="9 11" id="KW-0472">Membrane</keyword>
<dbReference type="InterPro" id="IPR026777">
    <property type="entry name" value="PRM1"/>
</dbReference>
<dbReference type="GO" id="GO:0032220">
    <property type="term" value="P:plasma membrane fusion involved in cytogamy"/>
    <property type="evidence" value="ECO:0007669"/>
    <property type="project" value="TreeGrafter"/>
</dbReference>
<evidence type="ECO:0000256" key="3">
    <source>
        <dbReference type="ARBA" id="ARBA00010780"/>
    </source>
</evidence>
<evidence type="ECO:0000256" key="4">
    <source>
        <dbReference type="ARBA" id="ARBA00017621"/>
    </source>
</evidence>
<keyword evidence="10" id="KW-0325">Glycoprotein</keyword>
<keyword evidence="7 11" id="KW-0184">Conjugation</keyword>
<dbReference type="PANTHER" id="PTHR31030:SF1">
    <property type="entry name" value="PLASMA MEMBRANE FUSION PROTEIN PRM1"/>
    <property type="match status" value="1"/>
</dbReference>
<dbReference type="EMBL" id="CP014584">
    <property type="protein sequence ID" value="ANZ73513.1"/>
    <property type="molecule type" value="Genomic_DNA"/>
</dbReference>
<gene>
    <name evidence="12" type="primary">PRM1</name>
    <name evidence="12" type="ORF">ATY40_BA7501203</name>
</gene>
<evidence type="ECO:0000256" key="5">
    <source>
        <dbReference type="ARBA" id="ARBA00022475"/>
    </source>
</evidence>
<sequence length="612" mass="69735">MVSGGTIFKAEGIWRQMVKHYHMHSNSFINFKEGCVQTTLINRYNVVIVLFIIKIKLFQALFNSSLAVLRQSSLGLCSQINRFQTEYKSMVDESLDSLSLFIHEMTNKSIQVLGSIFNFIVDLFIGTYVCLLDLLITSTTRVSATVAEEIVDVVNNTITTTATELNKQLSSVASVINRVGNFFSDDNFKAIDLTIDSLKNWQIPSSVDEKIRSLNNVDVNLDGLLDGVVSNVTDKIIKTRSLPEKRVVNGSFALNEACSSDTVSDFYDSLHTSSNRMFTLILILSVGSIVVITLVQLWLQSRSFRHIQEIDEKRPNMEVVSTFENRYIHKYCGSGYIKWLMLYICSSPSINILVLFFFSLFSYIIQVAIVNKVQNLSNDWLADGESYNNDNLNQYVQYQAKSYETYINDNMTLASIHNTFSSVNSTMNDFITDVNGGINGIFRDSIVGDMVNGVVYCVIGRKLEAVNKGFDWLTKSTELKIPTENYVISNQDQDDLMSKMAEGISALCKYYKQNLTWELWQCLLFGLLWTFQLMIGILISKFQRQPEQRYDDNPFIHPEFIPFKPYETYHHTKNDVIAETLNRIKRNESVPSFKADSLSLSSMLDNSARRPK</sequence>
<keyword evidence="13" id="KW-1185">Reference proteome</keyword>